<proteinExistence type="predicted"/>
<protein>
    <submittedName>
        <fullName evidence="1">OLC1v1008632C1</fullName>
    </submittedName>
</protein>
<evidence type="ECO:0000313" key="2">
    <source>
        <dbReference type="Proteomes" id="UP001161247"/>
    </source>
</evidence>
<accession>A0AAV1DMF8</accession>
<gene>
    <name evidence="1" type="ORF">OLC1_LOCUS16913</name>
</gene>
<organism evidence="1 2">
    <name type="scientific">Oldenlandia corymbosa var. corymbosa</name>
    <dbReference type="NCBI Taxonomy" id="529605"/>
    <lineage>
        <taxon>Eukaryota</taxon>
        <taxon>Viridiplantae</taxon>
        <taxon>Streptophyta</taxon>
        <taxon>Embryophyta</taxon>
        <taxon>Tracheophyta</taxon>
        <taxon>Spermatophyta</taxon>
        <taxon>Magnoliopsida</taxon>
        <taxon>eudicotyledons</taxon>
        <taxon>Gunneridae</taxon>
        <taxon>Pentapetalae</taxon>
        <taxon>asterids</taxon>
        <taxon>lamiids</taxon>
        <taxon>Gentianales</taxon>
        <taxon>Rubiaceae</taxon>
        <taxon>Rubioideae</taxon>
        <taxon>Spermacoceae</taxon>
        <taxon>Hedyotis-Oldenlandia complex</taxon>
        <taxon>Oldenlandia</taxon>
    </lineage>
</organism>
<name>A0AAV1DMF8_OLDCO</name>
<dbReference type="AlphaFoldDB" id="A0AAV1DMF8"/>
<keyword evidence="2" id="KW-1185">Reference proteome</keyword>
<dbReference type="EMBL" id="OX459123">
    <property type="protein sequence ID" value="CAI9108924.1"/>
    <property type="molecule type" value="Genomic_DNA"/>
</dbReference>
<reference evidence="1" key="1">
    <citation type="submission" date="2023-03" db="EMBL/GenBank/DDBJ databases">
        <authorList>
            <person name="Julca I."/>
        </authorList>
    </citation>
    <scope>NUCLEOTIDE SEQUENCE</scope>
</reference>
<sequence>MPLKKDERKQLVDRVAKKKGLKITNPKPKWSFKSGEKKSVAPKLNVQILSENPLIVKATEDTLVDLTSPGKQTLAERPFESHPPAEETLAVRGQELQPFATGTLVTQLVGSMSGLTTKQKEAILVDILDVPETQVELEGIDQVELAQQENVHVKPNSSNRFAALQDIKG</sequence>
<dbReference type="Proteomes" id="UP001161247">
    <property type="component" value="Chromosome 6"/>
</dbReference>
<evidence type="ECO:0000313" key="1">
    <source>
        <dbReference type="EMBL" id="CAI9108924.1"/>
    </source>
</evidence>